<comment type="caution">
    <text evidence="2">The sequence shown here is derived from an EMBL/GenBank/DDBJ whole genome shotgun (WGS) entry which is preliminary data.</text>
</comment>
<accession>A0A6A2VEQ6</accession>
<evidence type="ECO:0000256" key="1">
    <source>
        <dbReference type="SAM" id="MobiDB-lite"/>
    </source>
</evidence>
<feature type="region of interest" description="Disordered" evidence="1">
    <location>
        <begin position="1"/>
        <end position="20"/>
    </location>
</feature>
<dbReference type="Proteomes" id="UP000440041">
    <property type="component" value="Unassembled WGS sequence"/>
</dbReference>
<evidence type="ECO:0000313" key="2">
    <source>
        <dbReference type="EMBL" id="KAB8297515.1"/>
    </source>
</evidence>
<reference evidence="2 3" key="1">
    <citation type="submission" date="2019-09" db="EMBL/GenBank/DDBJ databases">
        <title>Characterization of the phylogenetic diversity of two novel species belonging to the genus Bifidobacterium: Bifidobacterium cebidarum sp. nov. and Bifidobacterium leontopitheci sp. nov.</title>
        <authorList>
            <person name="Lugli G.A."/>
            <person name="Duranti S."/>
            <person name="Milani C."/>
            <person name="Turroni F."/>
            <person name="Ventura M."/>
        </authorList>
    </citation>
    <scope>NUCLEOTIDE SEQUENCE [LARGE SCALE GENOMIC DNA]</scope>
    <source>
        <strain evidence="2 3">DSM 100238</strain>
    </source>
</reference>
<dbReference type="AlphaFoldDB" id="A0A6A2VEQ6"/>
<organism evidence="2 3">
    <name type="scientific">Bifidobacterium apri</name>
    <dbReference type="NCBI Taxonomy" id="1769423"/>
    <lineage>
        <taxon>Bacteria</taxon>
        <taxon>Bacillati</taxon>
        <taxon>Actinomycetota</taxon>
        <taxon>Actinomycetes</taxon>
        <taxon>Bifidobacteriales</taxon>
        <taxon>Bifidobacteriaceae</taxon>
        <taxon>Bifidobacterium</taxon>
    </lineage>
</organism>
<proteinExistence type="predicted"/>
<keyword evidence="3" id="KW-1185">Reference proteome</keyword>
<protein>
    <submittedName>
        <fullName evidence="2">Uncharacterized protein</fullName>
    </submittedName>
</protein>
<name>A0A6A2VEQ6_9BIFI</name>
<dbReference type="EMBL" id="WBSO01000008">
    <property type="protein sequence ID" value="KAB8297515.1"/>
    <property type="molecule type" value="Genomic_DNA"/>
</dbReference>
<gene>
    <name evidence="2" type="ORF">DSM100238_1231</name>
</gene>
<sequence length="127" mass="14312">MDSAYNPMEPARSPGGKPLEKPKYRVLVHRKYAAAWEQIVERVGLKQARQFWNHIAQSPGSKDPIANTCFLRGKAGAPKGKGFSKTIHYELSSMARINYQYCDAYQTKPGGDVHRVVFILSIDYSSH</sequence>
<evidence type="ECO:0000313" key="3">
    <source>
        <dbReference type="Proteomes" id="UP000440041"/>
    </source>
</evidence>